<organism evidence="1 2">
    <name type="scientific">Dunaliella salina</name>
    <name type="common">Green alga</name>
    <name type="synonym">Protococcus salinus</name>
    <dbReference type="NCBI Taxonomy" id="3046"/>
    <lineage>
        <taxon>Eukaryota</taxon>
        <taxon>Viridiplantae</taxon>
        <taxon>Chlorophyta</taxon>
        <taxon>core chlorophytes</taxon>
        <taxon>Chlorophyceae</taxon>
        <taxon>CS clade</taxon>
        <taxon>Chlamydomonadales</taxon>
        <taxon>Dunaliellaceae</taxon>
        <taxon>Dunaliella</taxon>
    </lineage>
</organism>
<protein>
    <submittedName>
        <fullName evidence="1">Uncharacterized protein</fullName>
    </submittedName>
</protein>
<proteinExistence type="predicted"/>
<dbReference type="EMBL" id="MU072032">
    <property type="protein sequence ID" value="KAF5825772.1"/>
    <property type="molecule type" value="Genomic_DNA"/>
</dbReference>
<dbReference type="Proteomes" id="UP000815325">
    <property type="component" value="Unassembled WGS sequence"/>
</dbReference>
<comment type="caution">
    <text evidence="1">The sequence shown here is derived from an EMBL/GenBank/DDBJ whole genome shotgun (WGS) entry which is preliminary data.</text>
</comment>
<name>A0ABQ7FTJ5_DUNSA</name>
<sequence length="102" mass="11925">MLPLKQKKVLFFACRIVGLLRRFWYGQIGTLMKSFAGYNLTIPEKKEQSFLQGGTFIMKGLELQWSHYEQNPGVYCMIPHFFCLTSKIRCDLGPRKNLHLSH</sequence>
<keyword evidence="2" id="KW-1185">Reference proteome</keyword>
<evidence type="ECO:0000313" key="1">
    <source>
        <dbReference type="EMBL" id="KAF5825772.1"/>
    </source>
</evidence>
<evidence type="ECO:0000313" key="2">
    <source>
        <dbReference type="Proteomes" id="UP000815325"/>
    </source>
</evidence>
<reference evidence="1" key="1">
    <citation type="submission" date="2017-08" db="EMBL/GenBank/DDBJ databases">
        <authorList>
            <person name="Polle J.E."/>
            <person name="Barry K."/>
            <person name="Cushman J."/>
            <person name="Schmutz J."/>
            <person name="Tran D."/>
            <person name="Hathwaick L.T."/>
            <person name="Yim W.C."/>
            <person name="Jenkins J."/>
            <person name="Mckie-Krisberg Z.M."/>
            <person name="Prochnik S."/>
            <person name="Lindquist E."/>
            <person name="Dockter R.B."/>
            <person name="Adam C."/>
            <person name="Molina H."/>
            <person name="Bunkerborg J."/>
            <person name="Jin E."/>
            <person name="Buchheim M."/>
            <person name="Magnuson J."/>
        </authorList>
    </citation>
    <scope>NUCLEOTIDE SEQUENCE</scope>
    <source>
        <strain evidence="1">CCAP 19/18</strain>
    </source>
</reference>
<accession>A0ABQ7FTJ5</accession>
<gene>
    <name evidence="1" type="ORF">DUNSADRAFT_7039</name>
</gene>